<organism evidence="2 3">
    <name type="scientific">Phytophthora fragariae</name>
    <dbReference type="NCBI Taxonomy" id="53985"/>
    <lineage>
        <taxon>Eukaryota</taxon>
        <taxon>Sar</taxon>
        <taxon>Stramenopiles</taxon>
        <taxon>Oomycota</taxon>
        <taxon>Peronosporomycetes</taxon>
        <taxon>Peronosporales</taxon>
        <taxon>Peronosporaceae</taxon>
        <taxon>Phytophthora</taxon>
    </lineage>
</organism>
<dbReference type="AlphaFoldDB" id="A0A6A4BCE6"/>
<evidence type="ECO:0000313" key="3">
    <source>
        <dbReference type="Proteomes" id="UP000437068"/>
    </source>
</evidence>
<name>A0A6A4BCE6_9STRA</name>
<comment type="caution">
    <text evidence="2">The sequence shown here is derived from an EMBL/GenBank/DDBJ whole genome shotgun (WGS) entry which is preliminary data.</text>
</comment>
<evidence type="ECO:0000313" key="2">
    <source>
        <dbReference type="EMBL" id="KAE9272597.1"/>
    </source>
</evidence>
<reference evidence="2 3" key="1">
    <citation type="submission" date="2018-08" db="EMBL/GenBank/DDBJ databases">
        <title>Genomic investigation of the strawberry pathogen Phytophthora fragariae indicates pathogenicity is determined by transcriptional variation in three key races.</title>
        <authorList>
            <person name="Adams T.M."/>
            <person name="Armitage A.D."/>
            <person name="Sobczyk M.K."/>
            <person name="Bates H.J."/>
            <person name="Dunwell J.M."/>
            <person name="Nellist C.F."/>
            <person name="Harrison R.J."/>
        </authorList>
    </citation>
    <scope>NUCLEOTIDE SEQUENCE [LARGE SCALE GENOMIC DNA]</scope>
    <source>
        <strain evidence="2 3">A4</strain>
    </source>
</reference>
<dbReference type="EMBL" id="QXGE01003947">
    <property type="protein sequence ID" value="KAE9272597.1"/>
    <property type="molecule type" value="Genomic_DNA"/>
</dbReference>
<feature type="chain" id="PRO_5025621793" description="RxLR effector protein" evidence="1">
    <location>
        <position position="26"/>
    </location>
</feature>
<evidence type="ECO:0000256" key="1">
    <source>
        <dbReference type="SAM" id="SignalP"/>
    </source>
</evidence>
<gene>
    <name evidence="2" type="ORF">PF001_g27866</name>
</gene>
<evidence type="ECO:0008006" key="4">
    <source>
        <dbReference type="Google" id="ProtNLM"/>
    </source>
</evidence>
<feature type="non-terminal residue" evidence="2">
    <location>
        <position position="26"/>
    </location>
</feature>
<accession>A0A6A4BCE6</accession>
<keyword evidence="1" id="KW-0732">Signal</keyword>
<dbReference type="Proteomes" id="UP000437068">
    <property type="component" value="Unassembled WGS sequence"/>
</dbReference>
<feature type="signal peptide" evidence="1">
    <location>
        <begin position="1"/>
        <end position="25"/>
    </location>
</feature>
<protein>
    <recommendedName>
        <fullName evidence="4">RxLR effector protein</fullName>
    </recommendedName>
</protein>
<proteinExistence type="predicted"/>
<sequence>MLGGKPLFSFLLLFLVLLRPQGTEHA</sequence>